<evidence type="ECO:0000313" key="1">
    <source>
        <dbReference type="EnsemblMetazoa" id="GPAI033883-PA"/>
    </source>
</evidence>
<evidence type="ECO:0000313" key="2">
    <source>
        <dbReference type="Proteomes" id="UP000092445"/>
    </source>
</evidence>
<protein>
    <recommendedName>
        <fullName evidence="3">Endonuclease/exonuclease/phosphatase domain-containing protein</fullName>
    </recommendedName>
</protein>
<reference evidence="1" key="2">
    <citation type="submission" date="2020-05" db="UniProtKB">
        <authorList>
            <consortium name="EnsemblMetazoa"/>
        </authorList>
    </citation>
    <scope>IDENTIFICATION</scope>
    <source>
        <strain evidence="1">IAEA</strain>
    </source>
</reference>
<dbReference type="STRING" id="7398.A0A1B0A433"/>
<keyword evidence="2" id="KW-1185">Reference proteome</keyword>
<name>A0A1B0A433_GLOPL</name>
<organism evidence="1 2">
    <name type="scientific">Glossina pallidipes</name>
    <name type="common">Tsetse fly</name>
    <dbReference type="NCBI Taxonomy" id="7398"/>
    <lineage>
        <taxon>Eukaryota</taxon>
        <taxon>Metazoa</taxon>
        <taxon>Ecdysozoa</taxon>
        <taxon>Arthropoda</taxon>
        <taxon>Hexapoda</taxon>
        <taxon>Insecta</taxon>
        <taxon>Pterygota</taxon>
        <taxon>Neoptera</taxon>
        <taxon>Endopterygota</taxon>
        <taxon>Diptera</taxon>
        <taxon>Brachycera</taxon>
        <taxon>Muscomorpha</taxon>
        <taxon>Hippoboscoidea</taxon>
        <taxon>Glossinidae</taxon>
        <taxon>Glossina</taxon>
    </lineage>
</organism>
<accession>A0A1B0A433</accession>
<sequence>MMKISFIKKMKPPAPKLQGAISNALYPFDFNKCARETTTTILPSILSRNESFLEEIWLTRNQYINVRFKCEIFLGSIVRGFVVLRSHQGTVLSLAPDRDINVYNKHVSLIRDVVDSMQPPDVIIVHGDFNLCNVSWRSNAANGWLIYIGVPKKFNKSLDDICKLGLVQRNEFANINNRTLDLILSNVLDLSIPEFLPDGDGSAHDVGSRGVTLVNRVLRVHMNPVQMSDIGRIGSAASNDETNQSRLILKFHGTTSTVDVSLWPMMAMVALILLFPKRKLVSSGGASSSAGGIYLHSVITRGVFDSESNSPLPTVDYAPLSYMTYAPTQSCNLASLRDNLTSTRYETATTMLMPSSSQHNYLIMPRGQNFLKREGLYSASKKFWTRIGQTPQTLILSVLSSAANESIGASSYLMLVPQHSRVGTLCPNLLPTSMMRGSALPFANESTTSKSIVGMSTSSNIYYGIQCHGISPAV</sequence>
<proteinExistence type="predicted"/>
<dbReference type="EnsemblMetazoa" id="GPAI033883-RA">
    <property type="protein sequence ID" value="GPAI033883-PA"/>
    <property type="gene ID" value="GPAI033883"/>
</dbReference>
<reference evidence="2" key="1">
    <citation type="submission" date="2014-03" db="EMBL/GenBank/DDBJ databases">
        <authorList>
            <person name="Aksoy S."/>
            <person name="Warren W."/>
            <person name="Wilson R.K."/>
        </authorList>
    </citation>
    <scope>NUCLEOTIDE SEQUENCE [LARGE SCALE GENOMIC DNA]</scope>
    <source>
        <strain evidence="2">IAEA</strain>
    </source>
</reference>
<evidence type="ECO:0008006" key="3">
    <source>
        <dbReference type="Google" id="ProtNLM"/>
    </source>
</evidence>
<dbReference type="VEuPathDB" id="VectorBase:GPAI033883"/>
<dbReference type="AlphaFoldDB" id="A0A1B0A433"/>
<dbReference type="Proteomes" id="UP000092445">
    <property type="component" value="Unassembled WGS sequence"/>
</dbReference>